<keyword evidence="2" id="KW-1185">Reference proteome</keyword>
<dbReference type="AlphaFoldDB" id="A0A8X6PG38"/>
<name>A0A8X6PG38_NEPPI</name>
<protein>
    <submittedName>
        <fullName evidence="1">Uncharacterized protein</fullName>
    </submittedName>
</protein>
<evidence type="ECO:0000313" key="1">
    <source>
        <dbReference type="EMBL" id="GFT65456.1"/>
    </source>
</evidence>
<proteinExistence type="predicted"/>
<accession>A0A8X6PG38</accession>
<comment type="caution">
    <text evidence="1">The sequence shown here is derived from an EMBL/GenBank/DDBJ whole genome shotgun (WGS) entry which is preliminary data.</text>
</comment>
<organism evidence="1 2">
    <name type="scientific">Nephila pilipes</name>
    <name type="common">Giant wood spider</name>
    <name type="synonym">Nephila maculata</name>
    <dbReference type="NCBI Taxonomy" id="299642"/>
    <lineage>
        <taxon>Eukaryota</taxon>
        <taxon>Metazoa</taxon>
        <taxon>Ecdysozoa</taxon>
        <taxon>Arthropoda</taxon>
        <taxon>Chelicerata</taxon>
        <taxon>Arachnida</taxon>
        <taxon>Araneae</taxon>
        <taxon>Araneomorphae</taxon>
        <taxon>Entelegynae</taxon>
        <taxon>Araneoidea</taxon>
        <taxon>Nephilidae</taxon>
        <taxon>Nephila</taxon>
    </lineage>
</organism>
<gene>
    <name evidence="1" type="ORF">NPIL_52401</name>
</gene>
<dbReference type="EMBL" id="BMAW01115257">
    <property type="protein sequence ID" value="GFT65456.1"/>
    <property type="molecule type" value="Genomic_DNA"/>
</dbReference>
<evidence type="ECO:0000313" key="2">
    <source>
        <dbReference type="Proteomes" id="UP000887013"/>
    </source>
</evidence>
<dbReference type="Proteomes" id="UP000887013">
    <property type="component" value="Unassembled WGS sequence"/>
</dbReference>
<reference evidence="1" key="1">
    <citation type="submission" date="2020-08" db="EMBL/GenBank/DDBJ databases">
        <title>Multicomponent nature underlies the extraordinary mechanical properties of spider dragline silk.</title>
        <authorList>
            <person name="Kono N."/>
            <person name="Nakamura H."/>
            <person name="Mori M."/>
            <person name="Yoshida Y."/>
            <person name="Ohtoshi R."/>
            <person name="Malay A.D."/>
            <person name="Moran D.A.P."/>
            <person name="Tomita M."/>
            <person name="Numata K."/>
            <person name="Arakawa K."/>
        </authorList>
    </citation>
    <scope>NUCLEOTIDE SEQUENCE</scope>
</reference>
<sequence length="99" mass="10806">MASGIRWNVLVCGASCPHPQFHRQLHIAVITLFAETIKQCVMLIASVNRFWIQVRVPLDGSGAGFMVPCPVPIVCLRLQHNNIHPAQPCGAVIAILSLI</sequence>